<evidence type="ECO:0000256" key="1">
    <source>
        <dbReference type="SAM" id="MobiDB-lite"/>
    </source>
</evidence>
<sequence length="232" mass="24964">MRRHKKPAVMYTVLTGQGWQKMALHQPPPIPTLDTVVQATSTRVLKEMIDPGPPGPSLPAMVPLPISKANRNKLEHKMSSPSSPRSTVSTTASSGTYQYYSREPTPATAVLGESLFHGGTAVDLPHPKTAKSELVHHHVPTAPPPTLPSHWSTPLPPTSRSIDPPGYPYPMPPPAIAAVPPPAKRLQRVQDLRSKQQAMIISQLAHTSPHANSAMTGKVKLVKFMGLPLVSG</sequence>
<reference evidence="2 3" key="1">
    <citation type="submission" date="2016-07" db="EMBL/GenBank/DDBJ databases">
        <title>Pervasive Adenine N6-methylation of Active Genes in Fungi.</title>
        <authorList>
            <consortium name="DOE Joint Genome Institute"/>
            <person name="Mondo S.J."/>
            <person name="Dannebaum R.O."/>
            <person name="Kuo R.C."/>
            <person name="Labutti K."/>
            <person name="Haridas S."/>
            <person name="Kuo A."/>
            <person name="Salamov A."/>
            <person name="Ahrendt S.R."/>
            <person name="Lipzen A."/>
            <person name="Sullivan W."/>
            <person name="Andreopoulos W.B."/>
            <person name="Clum A."/>
            <person name="Lindquist E."/>
            <person name="Daum C."/>
            <person name="Ramamoorthy G.K."/>
            <person name="Gryganskyi A."/>
            <person name="Culley D."/>
            <person name="Magnuson J.K."/>
            <person name="James T.Y."/>
            <person name="O'Malley M.A."/>
            <person name="Stajich J.E."/>
            <person name="Spatafora J.W."/>
            <person name="Visel A."/>
            <person name="Grigoriev I.V."/>
        </authorList>
    </citation>
    <scope>NUCLEOTIDE SEQUENCE [LARGE SCALE GENOMIC DNA]</scope>
    <source>
        <strain evidence="2 3">PL171</strain>
    </source>
</reference>
<name>A0A1Y2H8R1_9FUNG</name>
<organism evidence="2 3">
    <name type="scientific">Catenaria anguillulae PL171</name>
    <dbReference type="NCBI Taxonomy" id="765915"/>
    <lineage>
        <taxon>Eukaryota</taxon>
        <taxon>Fungi</taxon>
        <taxon>Fungi incertae sedis</taxon>
        <taxon>Blastocladiomycota</taxon>
        <taxon>Blastocladiomycetes</taxon>
        <taxon>Blastocladiales</taxon>
        <taxon>Catenariaceae</taxon>
        <taxon>Catenaria</taxon>
    </lineage>
</organism>
<feature type="region of interest" description="Disordered" evidence="1">
    <location>
        <begin position="141"/>
        <end position="166"/>
    </location>
</feature>
<keyword evidence="3" id="KW-1185">Reference proteome</keyword>
<dbReference type="EMBL" id="MCFL01000105">
    <property type="protein sequence ID" value="ORZ30083.1"/>
    <property type="molecule type" value="Genomic_DNA"/>
</dbReference>
<dbReference type="OrthoDB" id="5600278at2759"/>
<evidence type="ECO:0000313" key="3">
    <source>
        <dbReference type="Proteomes" id="UP000193411"/>
    </source>
</evidence>
<proteinExistence type="predicted"/>
<evidence type="ECO:0000313" key="2">
    <source>
        <dbReference type="EMBL" id="ORZ30083.1"/>
    </source>
</evidence>
<accession>A0A1Y2H8R1</accession>
<dbReference type="AlphaFoldDB" id="A0A1Y2H8R1"/>
<gene>
    <name evidence="2" type="ORF">BCR44DRAFT_1446427</name>
</gene>
<comment type="caution">
    <text evidence="2">The sequence shown here is derived from an EMBL/GenBank/DDBJ whole genome shotgun (WGS) entry which is preliminary data.</text>
</comment>
<dbReference type="Proteomes" id="UP000193411">
    <property type="component" value="Unassembled WGS sequence"/>
</dbReference>
<protein>
    <submittedName>
        <fullName evidence="2">Uncharacterized protein</fullName>
    </submittedName>
</protein>